<accession>A0A9D2MPJ1</accession>
<reference evidence="2" key="1">
    <citation type="journal article" date="2021" name="PeerJ">
        <title>Extensive microbial diversity within the chicken gut microbiome revealed by metagenomics and culture.</title>
        <authorList>
            <person name="Gilroy R."/>
            <person name="Ravi A."/>
            <person name="Getino M."/>
            <person name="Pursley I."/>
            <person name="Horton D.L."/>
            <person name="Alikhan N.F."/>
            <person name="Baker D."/>
            <person name="Gharbi K."/>
            <person name="Hall N."/>
            <person name="Watson M."/>
            <person name="Adriaenssens E.M."/>
            <person name="Foster-Nyarko E."/>
            <person name="Jarju S."/>
            <person name="Secka A."/>
            <person name="Antonio M."/>
            <person name="Oren A."/>
            <person name="Chaudhuri R.R."/>
            <person name="La Ragione R."/>
            <person name="Hildebrand F."/>
            <person name="Pallen M.J."/>
        </authorList>
    </citation>
    <scope>NUCLEOTIDE SEQUENCE</scope>
    <source>
        <strain evidence="2">CHK192-8294</strain>
    </source>
</reference>
<proteinExistence type="predicted"/>
<evidence type="ECO:0000313" key="2">
    <source>
        <dbReference type="EMBL" id="HJB81314.1"/>
    </source>
</evidence>
<feature type="chain" id="PRO_5038416536" description="Lipoprotein" evidence="1">
    <location>
        <begin position="21"/>
        <end position="167"/>
    </location>
</feature>
<dbReference type="EMBL" id="DWXO01000094">
    <property type="protein sequence ID" value="HJB81314.1"/>
    <property type="molecule type" value="Genomic_DNA"/>
</dbReference>
<dbReference type="PROSITE" id="PS51257">
    <property type="entry name" value="PROKAR_LIPOPROTEIN"/>
    <property type="match status" value="1"/>
</dbReference>
<reference evidence="2" key="2">
    <citation type="submission" date="2021-04" db="EMBL/GenBank/DDBJ databases">
        <authorList>
            <person name="Gilroy R."/>
        </authorList>
    </citation>
    <scope>NUCLEOTIDE SEQUENCE</scope>
    <source>
        <strain evidence="2">CHK192-8294</strain>
    </source>
</reference>
<organism evidence="2 3">
    <name type="scientific">Candidatus Flavonifractor intestinigallinarum</name>
    <dbReference type="NCBI Taxonomy" id="2838586"/>
    <lineage>
        <taxon>Bacteria</taxon>
        <taxon>Bacillati</taxon>
        <taxon>Bacillota</taxon>
        <taxon>Clostridia</taxon>
        <taxon>Eubacteriales</taxon>
        <taxon>Oscillospiraceae</taxon>
        <taxon>Flavonifractor</taxon>
    </lineage>
</organism>
<evidence type="ECO:0008006" key="4">
    <source>
        <dbReference type="Google" id="ProtNLM"/>
    </source>
</evidence>
<gene>
    <name evidence="2" type="ORF">H9712_10020</name>
</gene>
<evidence type="ECO:0000313" key="3">
    <source>
        <dbReference type="Proteomes" id="UP000823921"/>
    </source>
</evidence>
<dbReference type="AlphaFoldDB" id="A0A9D2MPJ1"/>
<evidence type="ECO:0000256" key="1">
    <source>
        <dbReference type="SAM" id="SignalP"/>
    </source>
</evidence>
<name>A0A9D2MPJ1_9FIRM</name>
<protein>
    <recommendedName>
        <fullName evidence="4">Lipoprotein</fullName>
    </recommendedName>
</protein>
<sequence>MKRRTLCVLAAVLVCLAALAGCSGGDGLVGNIYTYDHVSIELPEGYEVDESGSFPIIYCPDYPARTDNINILKTSADSIDNYDEDVIDNYYATSFNGYTGMRSFEKTTVGGVDAIICSYGVSMNGVDMIGTQYYLFGKDFTDVITFTSVSGNYDDDFEDIVQSITVH</sequence>
<keyword evidence="1" id="KW-0732">Signal</keyword>
<feature type="signal peptide" evidence="1">
    <location>
        <begin position="1"/>
        <end position="20"/>
    </location>
</feature>
<dbReference type="Gene3D" id="3.40.1000.10">
    <property type="entry name" value="Mog1/PsbP, alpha/beta/alpha sandwich"/>
    <property type="match status" value="1"/>
</dbReference>
<comment type="caution">
    <text evidence="2">The sequence shown here is derived from an EMBL/GenBank/DDBJ whole genome shotgun (WGS) entry which is preliminary data.</text>
</comment>
<dbReference type="Proteomes" id="UP000823921">
    <property type="component" value="Unassembled WGS sequence"/>
</dbReference>